<proteinExistence type="predicted"/>
<evidence type="ECO:0000313" key="2">
    <source>
        <dbReference type="Proteomes" id="UP000524893"/>
    </source>
</evidence>
<accession>A0A9X0PFA0</accession>
<dbReference type="Pfam" id="PF16993">
    <property type="entry name" value="Asp1"/>
    <property type="match status" value="1"/>
</dbReference>
<dbReference type="Proteomes" id="UP000524893">
    <property type="component" value="Unassembled WGS sequence"/>
</dbReference>
<dbReference type="GO" id="GO:0015031">
    <property type="term" value="P:protein transport"/>
    <property type="evidence" value="ECO:0007669"/>
    <property type="project" value="InterPro"/>
</dbReference>
<dbReference type="RefSeq" id="WP_182280906.1">
    <property type="nucleotide sequence ID" value="NZ_JABTCN010000023.1"/>
</dbReference>
<comment type="caution">
    <text evidence="1">The sequence shown here is derived from an EMBL/GenBank/DDBJ whole genome shotgun (WGS) entry which is preliminary data.</text>
</comment>
<sequence>MKCFIPAWYSDENWWQSHAKPIFFKKSKTQFDDLISLMGMHLKNEQPFVLVLLNYSPDLRTFLHRHDLFDAHYWSLFDEIQGFKHQTPQSVDYRQLNWPEETEFIYMPFYIRAITSEFQYSNIYFSQEGYLIWIETYENDVKRRRYIFDDRGFLSSVMIYDDKGQVDHQLYMTFDGDWVMKEDGATGKVEIHHKYQPLFNQITYAHMTDIIHEWFQRYIDRADTPIEVAIVASDIRHNHLVAAHIPCEQLCFSIFQGRKSAEPENEFASIKKGRYWLVDTIDNEGRLSHYQKQFQSDNQMMRITPFDVQVHANISSQLHEMKIGVWIDGIDPLLFERTMAQLKVEMQQHPQVRVELLSKTHDVIPSWINETMQHINRELSGNNSTPEMIRDIVGDEAIEYVVLKKVPFENQLVEAIATMRLIIDLSDEPDLFLQICSIGAGLPQINLNPTDYVQHGVNGYLLHHIDDLAIATDYFLNHLKNWNRAFAYSMKLAKHYASHQIVKQLAHWIVGDENGA</sequence>
<dbReference type="InterPro" id="IPR022372">
    <property type="entry name" value="Accessory_SS_Asp1"/>
</dbReference>
<evidence type="ECO:0000313" key="1">
    <source>
        <dbReference type="EMBL" id="MBA8776845.1"/>
    </source>
</evidence>
<protein>
    <submittedName>
        <fullName evidence="1">Accessory Sec system protein Asp1</fullName>
    </submittedName>
</protein>
<gene>
    <name evidence="1" type="primary">asp1</name>
    <name evidence="1" type="ORF">HR081_08145</name>
</gene>
<name>A0A9X0PFA0_9STAP</name>
<dbReference type="NCBIfam" id="TIGR03713">
    <property type="entry name" value="acc_sec_asp1"/>
    <property type="match status" value="1"/>
</dbReference>
<dbReference type="AlphaFoldDB" id="A0A9X0PFA0"/>
<dbReference type="EMBL" id="JABTCN010000023">
    <property type="protein sequence ID" value="MBA8776845.1"/>
    <property type="molecule type" value="Genomic_DNA"/>
</dbReference>
<reference evidence="1 2" key="1">
    <citation type="journal article" date="2020" name="Access Microbiol">
        <title>Isolation and genome sequencing of Staphylococcus schleiferi subspecies coagulans from Antarctic seals.</title>
        <authorList>
            <person name="Foster G."/>
            <person name="Robb A."/>
            <person name="Paterson G.K."/>
        </authorList>
    </citation>
    <scope>NUCLEOTIDE SEQUENCE [LARGE SCALE GENOMIC DNA]</scope>
    <source>
        <strain evidence="1 2">M615/02/4</strain>
    </source>
</reference>
<organism evidence="1 2">
    <name type="scientific">Staphylococcus coagulans</name>
    <dbReference type="NCBI Taxonomy" id="74706"/>
    <lineage>
        <taxon>Bacteria</taxon>
        <taxon>Bacillati</taxon>
        <taxon>Bacillota</taxon>
        <taxon>Bacilli</taxon>
        <taxon>Bacillales</taxon>
        <taxon>Staphylococcaceae</taxon>
        <taxon>Staphylococcus</taxon>
    </lineage>
</organism>